<dbReference type="SUPFAM" id="SSF56935">
    <property type="entry name" value="Porins"/>
    <property type="match status" value="1"/>
</dbReference>
<evidence type="ECO:0000256" key="4">
    <source>
        <dbReference type="ARBA" id="ARBA00022692"/>
    </source>
</evidence>
<evidence type="ECO:0000256" key="9">
    <source>
        <dbReference type="ARBA" id="ARBA00023237"/>
    </source>
</evidence>
<feature type="chain" id="PRO_5047135520" evidence="12">
    <location>
        <begin position="22"/>
        <end position="613"/>
    </location>
</feature>
<dbReference type="Gene3D" id="2.170.130.10">
    <property type="entry name" value="TonB-dependent receptor, plug domain"/>
    <property type="match status" value="1"/>
</dbReference>
<evidence type="ECO:0000313" key="15">
    <source>
        <dbReference type="EMBL" id="MCL6271785.1"/>
    </source>
</evidence>
<comment type="similarity">
    <text evidence="10 11">Belongs to the TonB-dependent receptor family.</text>
</comment>
<name>A0ABT0PK81_9GAMM</name>
<dbReference type="InterPro" id="IPR012910">
    <property type="entry name" value="Plug_dom"/>
</dbReference>
<dbReference type="Gene3D" id="2.40.170.20">
    <property type="entry name" value="TonB-dependent receptor, beta-barrel domain"/>
    <property type="match status" value="1"/>
</dbReference>
<accession>A0ABT0PK81</accession>
<feature type="domain" description="TonB-dependent receptor plug" evidence="14">
    <location>
        <begin position="43"/>
        <end position="148"/>
    </location>
</feature>
<evidence type="ECO:0000259" key="14">
    <source>
        <dbReference type="Pfam" id="PF07715"/>
    </source>
</evidence>
<dbReference type="InterPro" id="IPR037066">
    <property type="entry name" value="Plug_dom_sf"/>
</dbReference>
<keyword evidence="6" id="KW-0406">Ion transport</keyword>
<evidence type="ECO:0000313" key="16">
    <source>
        <dbReference type="Proteomes" id="UP001203338"/>
    </source>
</evidence>
<evidence type="ECO:0000256" key="11">
    <source>
        <dbReference type="RuleBase" id="RU003357"/>
    </source>
</evidence>
<feature type="domain" description="TonB-dependent receptor-like beta-barrel" evidence="13">
    <location>
        <begin position="170"/>
        <end position="585"/>
    </location>
</feature>
<dbReference type="InterPro" id="IPR036942">
    <property type="entry name" value="Beta-barrel_TonB_sf"/>
</dbReference>
<sequence length="613" mass="68331">MHKRRLTTLLLPFSIAVTAQANDTVYTLDDIVVTATRTAQTVDQTLAPVSVISREDIAKSQATSVPELLETLSGVQISQSGGPGSLTSLFIRGTATNQSLVMIDGQRFGSATTGGAFLQYFSPDQIERIEVVRGPRASLYGADAIGGVVNIITRKGTDVPEANLRVGYGSRNTRTASTNLSGSNESTKYNIGINRFLTDGYDVTDDEKSPEDDDDAYSNTSASINVNHSFSENLESGFSLYQSEGVSHYDATSAGYDPRYIFKEQAANGKIKYQVNDNWQSSFDLSYTLNESKAEKDPYPSDFKTRRNAFNWQNDISITDSILLTAGFDYYRDRVESLKNYAETSRDNKAVFLQTQSTFDDSDLQLAVRRDKNQRYGDRTTGNISWGYNLPADLRLIASYGTAFRAPSFNDLYWPENAWSKGNPDLKPENSKNKELELRGQHSLGNWSVAVFQNDIGDMINWATDSTTGKLMPSNVDEARIKGIEMQSTLILDKWTLAANLTLLTPKDRKTDERLIRRAKQTLNINAERSFGRFSLGGTLRAKGDFYDTDSSFKTVKVPGFATVDLRGSWKVNEEFTTELRVTNLLDKEYQTAKGYYEEPRGVFATITWSPKI</sequence>
<keyword evidence="16" id="KW-1185">Reference proteome</keyword>
<evidence type="ECO:0000256" key="6">
    <source>
        <dbReference type="ARBA" id="ARBA00023065"/>
    </source>
</evidence>
<dbReference type="PANTHER" id="PTHR30069:SF53">
    <property type="entry name" value="COLICIN I RECEPTOR-RELATED"/>
    <property type="match status" value="1"/>
</dbReference>
<keyword evidence="4 10" id="KW-0812">Transmembrane</keyword>
<keyword evidence="7 11" id="KW-0798">TonB box</keyword>
<dbReference type="Proteomes" id="UP001203338">
    <property type="component" value="Unassembled WGS sequence"/>
</dbReference>
<evidence type="ECO:0000256" key="1">
    <source>
        <dbReference type="ARBA" id="ARBA00004571"/>
    </source>
</evidence>
<keyword evidence="5 12" id="KW-0732">Signal</keyword>
<evidence type="ECO:0000256" key="7">
    <source>
        <dbReference type="ARBA" id="ARBA00023077"/>
    </source>
</evidence>
<dbReference type="EMBL" id="JAMFLX010000032">
    <property type="protein sequence ID" value="MCL6271785.1"/>
    <property type="molecule type" value="Genomic_DNA"/>
</dbReference>
<evidence type="ECO:0000259" key="13">
    <source>
        <dbReference type="Pfam" id="PF00593"/>
    </source>
</evidence>
<comment type="caution">
    <text evidence="15">The sequence shown here is derived from an EMBL/GenBank/DDBJ whole genome shotgun (WGS) entry which is preliminary data.</text>
</comment>
<evidence type="ECO:0000256" key="2">
    <source>
        <dbReference type="ARBA" id="ARBA00022448"/>
    </source>
</evidence>
<dbReference type="Pfam" id="PF00593">
    <property type="entry name" value="TonB_dep_Rec_b-barrel"/>
    <property type="match status" value="1"/>
</dbReference>
<keyword evidence="2 10" id="KW-0813">Transport</keyword>
<keyword evidence="3 10" id="KW-1134">Transmembrane beta strand</keyword>
<evidence type="ECO:0000256" key="5">
    <source>
        <dbReference type="ARBA" id="ARBA00022729"/>
    </source>
</evidence>
<evidence type="ECO:0000256" key="3">
    <source>
        <dbReference type="ARBA" id="ARBA00022452"/>
    </source>
</evidence>
<dbReference type="PROSITE" id="PS52016">
    <property type="entry name" value="TONB_DEPENDENT_REC_3"/>
    <property type="match status" value="1"/>
</dbReference>
<protein>
    <submittedName>
        <fullName evidence="15">TonB-dependent receptor</fullName>
    </submittedName>
</protein>
<organism evidence="15 16">
    <name type="scientific">Parendozoicomonas callyspongiae</name>
    <dbReference type="NCBI Taxonomy" id="2942213"/>
    <lineage>
        <taxon>Bacteria</taxon>
        <taxon>Pseudomonadati</taxon>
        <taxon>Pseudomonadota</taxon>
        <taxon>Gammaproteobacteria</taxon>
        <taxon>Oceanospirillales</taxon>
        <taxon>Endozoicomonadaceae</taxon>
        <taxon>Parendozoicomonas</taxon>
    </lineage>
</organism>
<dbReference type="Pfam" id="PF07715">
    <property type="entry name" value="Plug"/>
    <property type="match status" value="1"/>
</dbReference>
<feature type="signal peptide" evidence="12">
    <location>
        <begin position="1"/>
        <end position="21"/>
    </location>
</feature>
<keyword evidence="9 10" id="KW-0998">Cell outer membrane</keyword>
<evidence type="ECO:0000256" key="10">
    <source>
        <dbReference type="PROSITE-ProRule" id="PRU01360"/>
    </source>
</evidence>
<evidence type="ECO:0000256" key="12">
    <source>
        <dbReference type="SAM" id="SignalP"/>
    </source>
</evidence>
<proteinExistence type="inferred from homology"/>
<evidence type="ECO:0000256" key="8">
    <source>
        <dbReference type="ARBA" id="ARBA00023136"/>
    </source>
</evidence>
<dbReference type="RefSeq" id="WP_249701432.1">
    <property type="nucleotide sequence ID" value="NZ_JAMFLX010000032.1"/>
</dbReference>
<comment type="subcellular location">
    <subcellularLocation>
        <location evidence="1 10">Cell outer membrane</location>
        <topology evidence="1 10">Multi-pass membrane protein</topology>
    </subcellularLocation>
</comment>
<dbReference type="PANTHER" id="PTHR30069">
    <property type="entry name" value="TONB-DEPENDENT OUTER MEMBRANE RECEPTOR"/>
    <property type="match status" value="1"/>
</dbReference>
<reference evidence="15 16" key="1">
    <citation type="submission" date="2022-05" db="EMBL/GenBank/DDBJ databases">
        <authorList>
            <person name="Park J.-S."/>
        </authorList>
    </citation>
    <scope>NUCLEOTIDE SEQUENCE [LARGE SCALE GENOMIC DNA]</scope>
    <source>
        <strain evidence="15 16">2012CJ34-2</strain>
    </source>
</reference>
<keyword evidence="8 10" id="KW-0472">Membrane</keyword>
<dbReference type="InterPro" id="IPR039426">
    <property type="entry name" value="TonB-dep_rcpt-like"/>
</dbReference>
<dbReference type="CDD" id="cd01347">
    <property type="entry name" value="ligand_gated_channel"/>
    <property type="match status" value="1"/>
</dbReference>
<keyword evidence="15" id="KW-0675">Receptor</keyword>
<dbReference type="InterPro" id="IPR000531">
    <property type="entry name" value="Beta-barrel_TonB"/>
</dbReference>
<gene>
    <name evidence="15" type="ORF">M3P05_17840</name>
</gene>